<dbReference type="EMBL" id="JAEINI020000004">
    <property type="protein sequence ID" value="MCB5226649.1"/>
    <property type="molecule type" value="Genomic_DNA"/>
</dbReference>
<dbReference type="InterPro" id="IPR022532">
    <property type="entry name" value="DUF3696"/>
</dbReference>
<keyword evidence="4" id="KW-0547">Nucleotide-binding</keyword>
<gene>
    <name evidence="4" type="ORF">JAO78_007440</name>
</gene>
<dbReference type="Pfam" id="PF13304">
    <property type="entry name" value="AAA_21"/>
    <property type="match status" value="1"/>
</dbReference>
<sequence>MQIKSITIQNFKGIRRKAVIPLAPVTMLFGANSSGKSSILHALIYLFELIVNRNPDPEYSTITGEHLYLGGFKELVFGKDINNTITLGLDLDTSDDLDVFDEFISDVERNLVEENTGWYPDSQTNNPSFELDIKWNDLDNKAYVSEYRAFVDGKPFMTLLAQKGQKSVNATLIDVSHWPVADFFRDLADDIRNGFRLPISLHKGDSALPDPNQSLNLDFVPWKWSEIYHAHPLAAKVFAEAALSQGLLGPLRLLQKKLASLIHIGPLRVVPKRSFVAKRAPEKSRWYDGEAGWDGFYNGSRTLQQQVNEWYQLHFKCNYQFLNAPKGYGVALMDNQNSYPLFPSQVGAGVSQVFPFVVAAMKSDIGIVSIEQPELHLHPAWQVELTDLMLTQTNEYSAGKQFFVETHSEYMVLRLLKHFRKQGSNIAGSAQIIFCEKIENETRVQPINITEAGEFDRPWPNGFFEERSKEWF</sequence>
<dbReference type="SUPFAM" id="SSF52540">
    <property type="entry name" value="P-loop containing nucleoside triphosphate hydrolases"/>
    <property type="match status" value="1"/>
</dbReference>
<feature type="domain" description="Endonuclease GajA/Old nuclease/RecF-like AAA" evidence="2">
    <location>
        <begin position="1"/>
        <end position="76"/>
    </location>
</feature>
<protein>
    <submittedName>
        <fullName evidence="4">ATP-binding protein</fullName>
    </submittedName>
</protein>
<name>A0ABS8C2U8_9ALTE</name>
<dbReference type="PANTHER" id="PTHR43581:SF2">
    <property type="entry name" value="EXCINUCLEASE ATPASE SUBUNIT"/>
    <property type="match status" value="1"/>
</dbReference>
<reference evidence="4 5" key="1">
    <citation type="submission" date="2021-10" db="EMBL/GenBank/DDBJ databases">
        <title>Alishewanella koreense sp. nov. isolated from seawater of southwestern coast in South Korea and the proposal for the reclassification of Rheinheimera perlucida and Rheinheimera tuosuensis as Arsukibacterium perlucida and Arsukibacterium tuosuensis.</title>
        <authorList>
            <person name="Kim K.H."/>
            <person name="Ruan W."/>
            <person name="Kim K.R."/>
            <person name="Baek J.H."/>
            <person name="Jeon C.O."/>
        </authorList>
    </citation>
    <scope>NUCLEOTIDE SEQUENCE [LARGE SCALE GENOMIC DNA]</scope>
    <source>
        <strain evidence="4 5">16-MA</strain>
    </source>
</reference>
<dbReference type="InterPro" id="IPR027417">
    <property type="entry name" value="P-loop_NTPase"/>
</dbReference>
<keyword evidence="4" id="KW-0067">ATP-binding</keyword>
<dbReference type="InterPro" id="IPR051396">
    <property type="entry name" value="Bact_Antivir_Def_Nuclease"/>
</dbReference>
<dbReference type="InterPro" id="IPR041685">
    <property type="entry name" value="AAA_GajA/Old/RecF-like"/>
</dbReference>
<accession>A0ABS8C2U8</accession>
<evidence type="ECO:0000259" key="3">
    <source>
        <dbReference type="Pfam" id="PF13304"/>
    </source>
</evidence>
<feature type="domain" description="DUF3696" evidence="1">
    <location>
        <begin position="429"/>
        <end position="470"/>
    </location>
</feature>
<organism evidence="4 5">
    <name type="scientific">Alishewanella maricola</name>
    <dbReference type="NCBI Taxonomy" id="2795740"/>
    <lineage>
        <taxon>Bacteria</taxon>
        <taxon>Pseudomonadati</taxon>
        <taxon>Pseudomonadota</taxon>
        <taxon>Gammaproteobacteria</taxon>
        <taxon>Alteromonadales</taxon>
        <taxon>Alteromonadaceae</taxon>
        <taxon>Alishewanella</taxon>
    </lineage>
</organism>
<dbReference type="Pfam" id="PF12476">
    <property type="entry name" value="DUF3696"/>
    <property type="match status" value="1"/>
</dbReference>
<dbReference type="Gene3D" id="3.40.50.300">
    <property type="entry name" value="P-loop containing nucleotide triphosphate hydrolases"/>
    <property type="match status" value="1"/>
</dbReference>
<evidence type="ECO:0000259" key="1">
    <source>
        <dbReference type="Pfam" id="PF12476"/>
    </source>
</evidence>
<keyword evidence="5" id="KW-1185">Reference proteome</keyword>
<dbReference type="Pfam" id="PF13175">
    <property type="entry name" value="AAA_15"/>
    <property type="match status" value="1"/>
</dbReference>
<evidence type="ECO:0000313" key="4">
    <source>
        <dbReference type="EMBL" id="MCB5226649.1"/>
    </source>
</evidence>
<dbReference type="RefSeq" id="WP_226750746.1">
    <property type="nucleotide sequence ID" value="NZ_JAEINI020000004.1"/>
</dbReference>
<comment type="caution">
    <text evidence="4">The sequence shown here is derived from an EMBL/GenBank/DDBJ whole genome shotgun (WGS) entry which is preliminary data.</text>
</comment>
<dbReference type="GO" id="GO:0005524">
    <property type="term" value="F:ATP binding"/>
    <property type="evidence" value="ECO:0007669"/>
    <property type="project" value="UniProtKB-KW"/>
</dbReference>
<dbReference type="Proteomes" id="UP000633814">
    <property type="component" value="Unassembled WGS sequence"/>
</dbReference>
<feature type="domain" description="ATPase AAA-type core" evidence="3">
    <location>
        <begin position="252"/>
        <end position="410"/>
    </location>
</feature>
<dbReference type="PANTHER" id="PTHR43581">
    <property type="entry name" value="ATP/GTP PHOSPHATASE"/>
    <property type="match status" value="1"/>
</dbReference>
<evidence type="ECO:0000259" key="2">
    <source>
        <dbReference type="Pfam" id="PF13175"/>
    </source>
</evidence>
<dbReference type="InterPro" id="IPR003959">
    <property type="entry name" value="ATPase_AAA_core"/>
</dbReference>
<evidence type="ECO:0000313" key="5">
    <source>
        <dbReference type="Proteomes" id="UP000633814"/>
    </source>
</evidence>
<proteinExistence type="predicted"/>